<dbReference type="AlphaFoldDB" id="A0A0R1NW75"/>
<dbReference type="PATRIC" id="fig|1423748.3.peg.1825"/>
<proteinExistence type="predicted"/>
<gene>
    <name evidence="3" type="ORF">FC37_GL001756</name>
</gene>
<dbReference type="SMART" id="SM00530">
    <property type="entry name" value="HTH_XRE"/>
    <property type="match status" value="1"/>
</dbReference>
<dbReference type="InterPro" id="IPR001387">
    <property type="entry name" value="Cro/C1-type_HTH"/>
</dbReference>
<name>A0A0R1NW75_9LACO</name>
<dbReference type="PANTHER" id="PTHR46558:SF11">
    <property type="entry name" value="HTH-TYPE TRANSCRIPTIONAL REGULATOR XRE"/>
    <property type="match status" value="1"/>
</dbReference>
<dbReference type="PROSITE" id="PS50943">
    <property type="entry name" value="HTH_CROC1"/>
    <property type="match status" value="1"/>
</dbReference>
<dbReference type="OrthoDB" id="2364157at2"/>
<evidence type="ECO:0000313" key="4">
    <source>
        <dbReference type="Proteomes" id="UP000051311"/>
    </source>
</evidence>
<dbReference type="Pfam" id="PF01381">
    <property type="entry name" value="HTH_3"/>
    <property type="match status" value="1"/>
</dbReference>
<reference evidence="3 4" key="1">
    <citation type="journal article" date="2015" name="Genome Announc.">
        <title>Expanding the biotechnology potential of lactobacilli through comparative genomics of 213 strains and associated genera.</title>
        <authorList>
            <person name="Sun Z."/>
            <person name="Harris H.M."/>
            <person name="McCann A."/>
            <person name="Guo C."/>
            <person name="Argimon S."/>
            <person name="Zhang W."/>
            <person name="Yang X."/>
            <person name="Jeffery I.B."/>
            <person name="Cooney J.C."/>
            <person name="Kagawa T.F."/>
            <person name="Liu W."/>
            <person name="Song Y."/>
            <person name="Salvetti E."/>
            <person name="Wrobel A."/>
            <person name="Rasinkangas P."/>
            <person name="Parkhill J."/>
            <person name="Rea M.C."/>
            <person name="O'Sullivan O."/>
            <person name="Ritari J."/>
            <person name="Douillard F.P."/>
            <person name="Paul Ross R."/>
            <person name="Yang R."/>
            <person name="Briner A.E."/>
            <person name="Felis G.E."/>
            <person name="de Vos W.M."/>
            <person name="Barrangou R."/>
            <person name="Klaenhammer T.R."/>
            <person name="Caufield P.W."/>
            <person name="Cui Y."/>
            <person name="Zhang H."/>
            <person name="O'Toole P.W."/>
        </authorList>
    </citation>
    <scope>NUCLEOTIDE SEQUENCE [LARGE SCALE GENOMIC DNA]</scope>
    <source>
        <strain evidence="3 4">DSM 10532</strain>
    </source>
</reference>
<dbReference type="Gene3D" id="1.10.260.40">
    <property type="entry name" value="lambda repressor-like DNA-binding domains"/>
    <property type="match status" value="1"/>
</dbReference>
<dbReference type="PANTHER" id="PTHR46558">
    <property type="entry name" value="TRACRIPTIONAL REGULATORY PROTEIN-RELATED-RELATED"/>
    <property type="match status" value="1"/>
</dbReference>
<evidence type="ECO:0000259" key="2">
    <source>
        <dbReference type="PROSITE" id="PS50943"/>
    </source>
</evidence>
<evidence type="ECO:0000256" key="1">
    <source>
        <dbReference type="ARBA" id="ARBA00023125"/>
    </source>
</evidence>
<dbReference type="RefSeq" id="WP_082603681.1">
    <property type="nucleotide sequence ID" value="NZ_AZEL01000053.1"/>
</dbReference>
<dbReference type="GO" id="GO:0003677">
    <property type="term" value="F:DNA binding"/>
    <property type="evidence" value="ECO:0007669"/>
    <property type="project" value="UniProtKB-KW"/>
</dbReference>
<dbReference type="Proteomes" id="UP000051311">
    <property type="component" value="Unassembled WGS sequence"/>
</dbReference>
<organism evidence="3 4">
    <name type="scientific">Lactobacillus gallinarum DSM 10532 = JCM 2011</name>
    <dbReference type="NCBI Taxonomy" id="1423748"/>
    <lineage>
        <taxon>Bacteria</taxon>
        <taxon>Bacillati</taxon>
        <taxon>Bacillota</taxon>
        <taxon>Bacilli</taxon>
        <taxon>Lactobacillales</taxon>
        <taxon>Lactobacillaceae</taxon>
        <taxon>Lactobacillus</taxon>
    </lineage>
</organism>
<dbReference type="STRING" id="1423748.FC37_GL001756"/>
<accession>A0A0R1NW75</accession>
<evidence type="ECO:0000313" key="3">
    <source>
        <dbReference type="EMBL" id="KRL20907.1"/>
    </source>
</evidence>
<keyword evidence="1" id="KW-0238">DNA-binding</keyword>
<protein>
    <recommendedName>
        <fullName evidence="2">HTH cro/C1-type domain-containing protein</fullName>
    </recommendedName>
</protein>
<feature type="domain" description="HTH cro/C1-type" evidence="2">
    <location>
        <begin position="9"/>
        <end position="63"/>
    </location>
</feature>
<dbReference type="InterPro" id="IPR010982">
    <property type="entry name" value="Lambda_DNA-bd_dom_sf"/>
</dbReference>
<comment type="caution">
    <text evidence="3">The sequence shown here is derived from an EMBL/GenBank/DDBJ whole genome shotgun (WGS) entry which is preliminary data.</text>
</comment>
<dbReference type="CDD" id="cd00093">
    <property type="entry name" value="HTH_XRE"/>
    <property type="match status" value="1"/>
</dbReference>
<dbReference type="EMBL" id="AZEL01000053">
    <property type="protein sequence ID" value="KRL20907.1"/>
    <property type="molecule type" value="Genomic_DNA"/>
</dbReference>
<dbReference type="SUPFAM" id="SSF47413">
    <property type="entry name" value="lambda repressor-like DNA-binding domains"/>
    <property type="match status" value="1"/>
</dbReference>
<sequence>MLVKNNNRLKELRINHGYTLDDIESRTGIKRGTYSNYENHNTEPKLETWQKLADFFGVSVSYLQGIEPDFSVITSKTKKVLFSLLSEFYFADSYDDSLKNGASKRLKSAINEYSKYADFVPSIDEIKLKNSEQKNKYFEKYFSFLLNDTRTVEKVNRYIYQSNSKAGRLIYALSSKIQAHTLQEFQTALGLSIEKSIGSELLNRFTAFERNLLFCKDSKSMRNQFDEYIHYLNKTRDILNNSLEKVDVNELSNELLNRRTYLAISNLVQHDDDLYNKLSKMESRELFEWVPIVKEYLVQKNKPVPKEINEYLEQYKNKK</sequence>